<dbReference type="AlphaFoldDB" id="A0A8H7AC60"/>
<dbReference type="EMBL" id="JAACFV010000240">
    <property type="protein sequence ID" value="KAF7502550.1"/>
    <property type="molecule type" value="Genomic_DNA"/>
</dbReference>
<gene>
    <name evidence="1" type="ORF">GJ744_005613</name>
</gene>
<keyword evidence="2" id="KW-1185">Reference proteome</keyword>
<comment type="caution">
    <text evidence="1">The sequence shown here is derived from an EMBL/GenBank/DDBJ whole genome shotgun (WGS) entry which is preliminary data.</text>
</comment>
<evidence type="ECO:0000313" key="2">
    <source>
        <dbReference type="Proteomes" id="UP000606974"/>
    </source>
</evidence>
<proteinExistence type="predicted"/>
<accession>A0A8H7AC60</accession>
<sequence>MTLLSMTWSLIYRPESTGDLIEVPYKITEVNDQGMRRCWRACYGSIPIFILLPEKIQRVTKGESQCLYESFKWTVGEKLSAMRKAMAGGLKKSVEELELRATCNYQSAVSYPTSRLRENA</sequence>
<evidence type="ECO:0000313" key="1">
    <source>
        <dbReference type="EMBL" id="KAF7502550.1"/>
    </source>
</evidence>
<dbReference type="Proteomes" id="UP000606974">
    <property type="component" value="Unassembled WGS sequence"/>
</dbReference>
<dbReference type="OrthoDB" id="509124at2759"/>
<protein>
    <submittedName>
        <fullName evidence="1">Uncharacterized protein</fullName>
    </submittedName>
</protein>
<organism evidence="1 2">
    <name type="scientific">Endocarpon pusillum</name>
    <dbReference type="NCBI Taxonomy" id="364733"/>
    <lineage>
        <taxon>Eukaryota</taxon>
        <taxon>Fungi</taxon>
        <taxon>Dikarya</taxon>
        <taxon>Ascomycota</taxon>
        <taxon>Pezizomycotina</taxon>
        <taxon>Eurotiomycetes</taxon>
        <taxon>Chaetothyriomycetidae</taxon>
        <taxon>Verrucariales</taxon>
        <taxon>Verrucariaceae</taxon>
        <taxon>Endocarpon</taxon>
    </lineage>
</organism>
<reference evidence="1" key="1">
    <citation type="submission" date="2020-02" db="EMBL/GenBank/DDBJ databases">
        <authorList>
            <person name="Palmer J.M."/>
        </authorList>
    </citation>
    <scope>NUCLEOTIDE SEQUENCE</scope>
    <source>
        <strain evidence="1">EPUS1.4</strain>
        <tissue evidence="1">Thallus</tissue>
    </source>
</reference>
<name>A0A8H7AC60_9EURO</name>